<organism evidence="2 3">
    <name type="scientific">Roseibium album</name>
    <dbReference type="NCBI Taxonomy" id="311410"/>
    <lineage>
        <taxon>Bacteria</taxon>
        <taxon>Pseudomonadati</taxon>
        <taxon>Pseudomonadota</taxon>
        <taxon>Alphaproteobacteria</taxon>
        <taxon>Hyphomicrobiales</taxon>
        <taxon>Stappiaceae</taxon>
        <taxon>Roseibium</taxon>
    </lineage>
</organism>
<feature type="domain" description="Fumarate lyase N-terminal" evidence="1">
    <location>
        <begin position="13"/>
        <end position="289"/>
    </location>
</feature>
<dbReference type="RefSeq" id="WP_082442720.1">
    <property type="nucleotide sequence ID" value="NZ_CXWA01000006.1"/>
</dbReference>
<dbReference type="Pfam" id="PF00206">
    <property type="entry name" value="Lyase_1"/>
    <property type="match status" value="1"/>
</dbReference>
<dbReference type="SUPFAM" id="SSF48557">
    <property type="entry name" value="L-aspartase-like"/>
    <property type="match status" value="1"/>
</dbReference>
<evidence type="ECO:0000313" key="2">
    <source>
        <dbReference type="EMBL" id="CTQ72868.1"/>
    </source>
</evidence>
<dbReference type="EMBL" id="CXWC01000011">
    <property type="protein sequence ID" value="CTQ72868.1"/>
    <property type="molecule type" value="Genomic_DNA"/>
</dbReference>
<keyword evidence="3" id="KW-1185">Reference proteome</keyword>
<dbReference type="InterPro" id="IPR008948">
    <property type="entry name" value="L-Aspartase-like"/>
</dbReference>
<evidence type="ECO:0000259" key="1">
    <source>
        <dbReference type="Pfam" id="PF00206"/>
    </source>
</evidence>
<dbReference type="STRING" id="311410.LA5095_00284"/>
<dbReference type="GeneID" id="97670770"/>
<dbReference type="Proteomes" id="UP000049983">
    <property type="component" value="Unassembled WGS sequence"/>
</dbReference>
<dbReference type="GO" id="GO:0047472">
    <property type="term" value="F:3-carboxy-cis,cis-muconate cycloisomerase activity"/>
    <property type="evidence" value="ECO:0007669"/>
    <property type="project" value="UniProtKB-EC"/>
</dbReference>
<dbReference type="EC" id="5.5.1.2" evidence="2"/>
<name>A0A0M6ZDP8_9HYPH</name>
<dbReference type="Gene3D" id="1.20.200.10">
    <property type="entry name" value="Fumarase/aspartase (Central domain)"/>
    <property type="match status" value="1"/>
</dbReference>
<gene>
    <name evidence="2" type="primary">pcaB_1</name>
    <name evidence="2" type="ORF">LA5096_03425</name>
</gene>
<accession>A0A0M6ZDP8</accession>
<sequence>MLDFPLYRDCFSSPEMRAAWSEDATIECWLRVEQTLARHQAAHGLIPESVATALAGLSLADIDRHQLREDMMLVGRPIVGLVRQLRESLGDAQGHVHHHATTQDIMDTALALQMRDGLRQISTLLDGILAGIDAHINDHGMQQMIGRTNGQHAVPLNLATKLEVWKSELRRRAICIEQAGQRGLNVQIGGPVGDLQAYESGTGKAIKAGIAEDLGLHVVEPHWQNARDGIADIVGAIGTLCGTLCKIAQNVNLLSSSDIAEFAENPSPGKGASSAMGHKRNQRASEFAEAVARLGRQRAEQIGELALHQHERSGGTWIGEWVVVPETFLLASGALSWTEKLFQILSINKGAMERNLANAMQKVREQAH</sequence>
<proteinExistence type="predicted"/>
<dbReference type="OrthoDB" id="9768878at2"/>
<dbReference type="PRINTS" id="PR00149">
    <property type="entry name" value="FUMRATELYASE"/>
</dbReference>
<evidence type="ECO:0000313" key="3">
    <source>
        <dbReference type="Proteomes" id="UP000049983"/>
    </source>
</evidence>
<reference evidence="3" key="1">
    <citation type="submission" date="2015-07" db="EMBL/GenBank/DDBJ databases">
        <authorList>
            <person name="Rodrigo-Torres Lidia"/>
            <person name="Arahal R.David."/>
        </authorList>
    </citation>
    <scope>NUCLEOTIDE SEQUENCE [LARGE SCALE GENOMIC DNA]</scope>
    <source>
        <strain evidence="3">CECT 5096</strain>
    </source>
</reference>
<protein>
    <submittedName>
        <fullName evidence="2">3-carboxy-cis,cis-muconate cycloisomerase</fullName>
        <ecNumber evidence="2">5.5.1.2</ecNumber>
    </submittedName>
</protein>
<dbReference type="InterPro" id="IPR022761">
    <property type="entry name" value="Fumarate_lyase_N"/>
</dbReference>
<keyword evidence="2" id="KW-0413">Isomerase</keyword>
<dbReference type="PANTHER" id="PTHR43172">
    <property type="entry name" value="ADENYLOSUCCINATE LYASE"/>
    <property type="match status" value="1"/>
</dbReference>
<dbReference type="AlphaFoldDB" id="A0A0M6ZDP8"/>
<dbReference type="InterPro" id="IPR000362">
    <property type="entry name" value="Fumarate_lyase_fam"/>
</dbReference>